<proteinExistence type="predicted"/>
<protein>
    <submittedName>
        <fullName evidence="2">Oxysterol-binding protein 1</fullName>
    </submittedName>
</protein>
<sequence>MWFRKETDDVTGGLIFRYTHEYWECKERQDWSRCPDIFYVPPPGEAAAPPLRVSGAGARAAATPSSVTVAAARPFVLLPAATGLHCVPSLPGPVLHTTHQTYHVLGRRHAPPRAPRLLLNPCRAAAAAAGPGSGHQRGAHHTHLTLTVPLVDLLHIKDPEPSEASGANAVLGCQSPGPGPGPGPRPQSAGAKVPSPPAPHTPPQRVCLPCLPTCLSVRVSACVRVAGTPLFAEWPCRASVGLAKVGIV</sequence>
<accession>A0A5B7HSB7</accession>
<dbReference type="Proteomes" id="UP000324222">
    <property type="component" value="Unassembled WGS sequence"/>
</dbReference>
<keyword evidence="3" id="KW-1185">Reference proteome</keyword>
<evidence type="ECO:0000313" key="3">
    <source>
        <dbReference type="Proteomes" id="UP000324222"/>
    </source>
</evidence>
<evidence type="ECO:0000256" key="1">
    <source>
        <dbReference type="SAM" id="MobiDB-lite"/>
    </source>
</evidence>
<comment type="caution">
    <text evidence="2">The sequence shown here is derived from an EMBL/GenBank/DDBJ whole genome shotgun (WGS) entry which is preliminary data.</text>
</comment>
<name>A0A5B7HSB7_PORTR</name>
<gene>
    <name evidence="2" type="primary">OSBP_1</name>
    <name evidence="2" type="ORF">E2C01_065641</name>
</gene>
<feature type="region of interest" description="Disordered" evidence="1">
    <location>
        <begin position="163"/>
        <end position="202"/>
    </location>
</feature>
<dbReference type="AlphaFoldDB" id="A0A5B7HSB7"/>
<organism evidence="2 3">
    <name type="scientific">Portunus trituberculatus</name>
    <name type="common">Swimming crab</name>
    <name type="synonym">Neptunus trituberculatus</name>
    <dbReference type="NCBI Taxonomy" id="210409"/>
    <lineage>
        <taxon>Eukaryota</taxon>
        <taxon>Metazoa</taxon>
        <taxon>Ecdysozoa</taxon>
        <taxon>Arthropoda</taxon>
        <taxon>Crustacea</taxon>
        <taxon>Multicrustacea</taxon>
        <taxon>Malacostraca</taxon>
        <taxon>Eumalacostraca</taxon>
        <taxon>Eucarida</taxon>
        <taxon>Decapoda</taxon>
        <taxon>Pleocyemata</taxon>
        <taxon>Brachyura</taxon>
        <taxon>Eubrachyura</taxon>
        <taxon>Portunoidea</taxon>
        <taxon>Portunidae</taxon>
        <taxon>Portuninae</taxon>
        <taxon>Portunus</taxon>
    </lineage>
</organism>
<evidence type="ECO:0000313" key="2">
    <source>
        <dbReference type="EMBL" id="MPC71364.1"/>
    </source>
</evidence>
<dbReference type="OrthoDB" id="1854502at2759"/>
<dbReference type="EMBL" id="VSRR010032752">
    <property type="protein sequence ID" value="MPC71364.1"/>
    <property type="molecule type" value="Genomic_DNA"/>
</dbReference>
<reference evidence="2 3" key="1">
    <citation type="submission" date="2019-05" db="EMBL/GenBank/DDBJ databases">
        <title>Another draft genome of Portunus trituberculatus and its Hox gene families provides insights of decapod evolution.</title>
        <authorList>
            <person name="Jeong J.-H."/>
            <person name="Song I."/>
            <person name="Kim S."/>
            <person name="Choi T."/>
            <person name="Kim D."/>
            <person name="Ryu S."/>
            <person name="Kim W."/>
        </authorList>
    </citation>
    <scope>NUCLEOTIDE SEQUENCE [LARGE SCALE GENOMIC DNA]</scope>
    <source>
        <tissue evidence="2">Muscle</tissue>
    </source>
</reference>